<sequence>MSNPESFIDEVTEEVRRDKLYGQLKKYGWIGVVAVLLLVGGATVNEWIKARDRAEAEATGDAILAAVELDDAAARLATLDGIDAEGDRAALIALIAAAVAEDPQEADRRLRTLAEDAGQPALYRDLAQLKRALLPGALDAEARVEVLTPLTAPGGAFRVLAEEQIALAEIELGRTDAARTRLEALLNDTEASQPLRRRVSQLIVALGGTAPGAAL</sequence>
<comment type="caution">
    <text evidence="2">The sequence shown here is derived from an EMBL/GenBank/DDBJ whole genome shotgun (WGS) entry which is preliminary data.</text>
</comment>
<gene>
    <name evidence="2" type="ORF">GCM10011358_11890</name>
</gene>
<dbReference type="EMBL" id="BMGI01000002">
    <property type="protein sequence ID" value="GGD29487.1"/>
    <property type="molecule type" value="Genomic_DNA"/>
</dbReference>
<keyword evidence="1" id="KW-1133">Transmembrane helix</keyword>
<keyword evidence="1" id="KW-0812">Transmembrane</keyword>
<feature type="transmembrane region" description="Helical" evidence="1">
    <location>
        <begin position="27"/>
        <end position="44"/>
    </location>
</feature>
<keyword evidence="1" id="KW-0472">Membrane</keyword>
<protein>
    <recommendedName>
        <fullName evidence="4">Tetratricopeptide repeat-like domain-containing protein</fullName>
    </recommendedName>
</protein>
<organism evidence="2 3">
    <name type="scientific">Sinisalibacter lacisalsi</name>
    <dbReference type="NCBI Taxonomy" id="1526570"/>
    <lineage>
        <taxon>Bacteria</taxon>
        <taxon>Pseudomonadati</taxon>
        <taxon>Pseudomonadota</taxon>
        <taxon>Alphaproteobacteria</taxon>
        <taxon>Rhodobacterales</taxon>
        <taxon>Roseobacteraceae</taxon>
        <taxon>Sinisalibacter</taxon>
    </lineage>
</organism>
<proteinExistence type="predicted"/>
<evidence type="ECO:0000313" key="2">
    <source>
        <dbReference type="EMBL" id="GGD29487.1"/>
    </source>
</evidence>
<dbReference type="Proteomes" id="UP000617355">
    <property type="component" value="Unassembled WGS sequence"/>
</dbReference>
<accession>A0ABQ1QJ31</accession>
<evidence type="ECO:0008006" key="4">
    <source>
        <dbReference type="Google" id="ProtNLM"/>
    </source>
</evidence>
<name>A0ABQ1QJ31_9RHOB</name>
<evidence type="ECO:0000313" key="3">
    <source>
        <dbReference type="Proteomes" id="UP000617355"/>
    </source>
</evidence>
<reference evidence="3" key="1">
    <citation type="journal article" date="2019" name="Int. J. Syst. Evol. Microbiol.">
        <title>The Global Catalogue of Microorganisms (GCM) 10K type strain sequencing project: providing services to taxonomists for standard genome sequencing and annotation.</title>
        <authorList>
            <consortium name="The Broad Institute Genomics Platform"/>
            <consortium name="The Broad Institute Genome Sequencing Center for Infectious Disease"/>
            <person name="Wu L."/>
            <person name="Ma J."/>
        </authorList>
    </citation>
    <scope>NUCLEOTIDE SEQUENCE [LARGE SCALE GENOMIC DNA]</scope>
    <source>
        <strain evidence="3">CGMCC 1.12922</strain>
    </source>
</reference>
<evidence type="ECO:0000256" key="1">
    <source>
        <dbReference type="SAM" id="Phobius"/>
    </source>
</evidence>
<keyword evidence="3" id="KW-1185">Reference proteome</keyword>
<dbReference type="RefSeq" id="WP_188526734.1">
    <property type="nucleotide sequence ID" value="NZ_BMGI01000002.1"/>
</dbReference>